<evidence type="ECO:0000313" key="10">
    <source>
        <dbReference type="Proteomes" id="UP001213623"/>
    </source>
</evidence>
<keyword evidence="3" id="KW-0862">Zinc</keyword>
<keyword evidence="2 6" id="KW-0863">Zinc-finger</keyword>
<dbReference type="SUPFAM" id="SSF57716">
    <property type="entry name" value="Glucocorticoid receptor-like (DNA-binding domain)"/>
    <property type="match status" value="1"/>
</dbReference>
<feature type="region of interest" description="Disordered" evidence="7">
    <location>
        <begin position="393"/>
        <end position="454"/>
    </location>
</feature>
<proteinExistence type="predicted"/>
<dbReference type="InterPro" id="IPR013088">
    <property type="entry name" value="Znf_NHR/GATA"/>
</dbReference>
<dbReference type="CDD" id="cd00202">
    <property type="entry name" value="ZnF_GATA"/>
    <property type="match status" value="1"/>
</dbReference>
<feature type="compositionally biased region" description="Pro residues" evidence="7">
    <location>
        <begin position="312"/>
        <end position="322"/>
    </location>
</feature>
<evidence type="ECO:0000256" key="3">
    <source>
        <dbReference type="ARBA" id="ARBA00022833"/>
    </source>
</evidence>
<keyword evidence="10" id="KW-1185">Reference proteome</keyword>
<evidence type="ECO:0000256" key="5">
    <source>
        <dbReference type="ARBA" id="ARBA00023163"/>
    </source>
</evidence>
<evidence type="ECO:0000256" key="1">
    <source>
        <dbReference type="ARBA" id="ARBA00022723"/>
    </source>
</evidence>
<protein>
    <recommendedName>
        <fullName evidence="8">GATA-type domain-containing protein</fullName>
    </recommendedName>
</protein>
<dbReference type="Pfam" id="PF00320">
    <property type="entry name" value="GATA"/>
    <property type="match status" value="1"/>
</dbReference>
<dbReference type="AlphaFoldDB" id="A0AAF0J3G1"/>
<feature type="compositionally biased region" description="Polar residues" evidence="7">
    <location>
        <begin position="1"/>
        <end position="10"/>
    </location>
</feature>
<evidence type="ECO:0000256" key="7">
    <source>
        <dbReference type="SAM" id="MobiDB-lite"/>
    </source>
</evidence>
<dbReference type="GO" id="GO:0008270">
    <property type="term" value="F:zinc ion binding"/>
    <property type="evidence" value="ECO:0007669"/>
    <property type="project" value="UniProtKB-KW"/>
</dbReference>
<feature type="region of interest" description="Disordered" evidence="7">
    <location>
        <begin position="560"/>
        <end position="612"/>
    </location>
</feature>
<feature type="compositionally biased region" description="Basic residues" evidence="7">
    <location>
        <begin position="428"/>
        <end position="437"/>
    </location>
</feature>
<dbReference type="Proteomes" id="UP001213623">
    <property type="component" value="Chromosome 3"/>
</dbReference>
<gene>
    <name evidence="9" type="ORF">MNAN1_001770</name>
</gene>
<dbReference type="PANTHER" id="PTHR47172">
    <property type="entry name" value="OS01G0976800 PROTEIN"/>
    <property type="match status" value="1"/>
</dbReference>
<accession>A0AAF0J3G1</accession>
<dbReference type="PANTHER" id="PTHR47172:SF24">
    <property type="entry name" value="GATA ZINC FINGER DOMAIN-CONTAINING PROTEIN 14-RELATED"/>
    <property type="match status" value="1"/>
</dbReference>
<feature type="region of interest" description="Disordered" evidence="7">
    <location>
        <begin position="1"/>
        <end position="21"/>
    </location>
</feature>
<evidence type="ECO:0000256" key="4">
    <source>
        <dbReference type="ARBA" id="ARBA00023015"/>
    </source>
</evidence>
<organism evidence="9 10">
    <name type="scientific">Malassezia nana</name>
    <dbReference type="NCBI Taxonomy" id="180528"/>
    <lineage>
        <taxon>Eukaryota</taxon>
        <taxon>Fungi</taxon>
        <taxon>Dikarya</taxon>
        <taxon>Basidiomycota</taxon>
        <taxon>Ustilaginomycotina</taxon>
        <taxon>Malasseziomycetes</taxon>
        <taxon>Malasseziales</taxon>
        <taxon>Malasseziaceae</taxon>
        <taxon>Malassezia</taxon>
    </lineage>
</organism>
<feature type="domain" description="GATA-type" evidence="8">
    <location>
        <begin position="352"/>
        <end position="387"/>
    </location>
</feature>
<keyword evidence="1" id="KW-0479">Metal-binding</keyword>
<dbReference type="GO" id="GO:0043565">
    <property type="term" value="F:sequence-specific DNA binding"/>
    <property type="evidence" value="ECO:0007669"/>
    <property type="project" value="InterPro"/>
</dbReference>
<feature type="compositionally biased region" description="Low complexity" evidence="7">
    <location>
        <begin position="560"/>
        <end position="586"/>
    </location>
</feature>
<evidence type="ECO:0000256" key="6">
    <source>
        <dbReference type="PROSITE-ProRule" id="PRU00094"/>
    </source>
</evidence>
<feature type="compositionally biased region" description="Low complexity" evidence="7">
    <location>
        <begin position="597"/>
        <end position="611"/>
    </location>
</feature>
<feature type="compositionally biased region" description="Low complexity" evidence="7">
    <location>
        <begin position="637"/>
        <end position="646"/>
    </location>
</feature>
<reference evidence="9" key="1">
    <citation type="submission" date="2023-03" db="EMBL/GenBank/DDBJ databases">
        <title>Mating type loci evolution in Malassezia.</title>
        <authorList>
            <person name="Coelho M.A."/>
        </authorList>
    </citation>
    <scope>NUCLEOTIDE SEQUENCE</scope>
    <source>
        <strain evidence="9">CBS 9557</strain>
    </source>
</reference>
<feature type="region of interest" description="Disordered" evidence="7">
    <location>
        <begin position="305"/>
        <end position="331"/>
    </location>
</feature>
<feature type="compositionally biased region" description="Polar residues" evidence="7">
    <location>
        <begin position="649"/>
        <end position="665"/>
    </location>
</feature>
<dbReference type="EMBL" id="CP119894">
    <property type="protein sequence ID" value="WFD26783.1"/>
    <property type="molecule type" value="Genomic_DNA"/>
</dbReference>
<name>A0AAF0J3G1_9BASI</name>
<feature type="region of interest" description="Disordered" evidence="7">
    <location>
        <begin position="637"/>
        <end position="665"/>
    </location>
</feature>
<keyword evidence="5" id="KW-0804">Transcription</keyword>
<dbReference type="SMART" id="SM00401">
    <property type="entry name" value="ZnF_GATA"/>
    <property type="match status" value="1"/>
</dbReference>
<dbReference type="GO" id="GO:0006355">
    <property type="term" value="P:regulation of DNA-templated transcription"/>
    <property type="evidence" value="ECO:0007669"/>
    <property type="project" value="InterPro"/>
</dbReference>
<evidence type="ECO:0000313" key="9">
    <source>
        <dbReference type="EMBL" id="WFD26783.1"/>
    </source>
</evidence>
<evidence type="ECO:0000259" key="8">
    <source>
        <dbReference type="PROSITE" id="PS50114"/>
    </source>
</evidence>
<keyword evidence="4" id="KW-0805">Transcription regulation</keyword>
<dbReference type="Gene3D" id="3.30.50.10">
    <property type="entry name" value="Erythroid Transcription Factor GATA-1, subunit A"/>
    <property type="match status" value="1"/>
</dbReference>
<sequence length="665" mass="68767">MLGHASNSRLSPGRHDDPLNLLVHKSEPKHGKIPCPFPLDVETGLPVALARPAETPSKAAPACAWAVCMDAGESSAGLQYVYIDPYSSRELATKAPLLRHRPVMDFVCPDDRPRVLSQLRTMAQTRTLFGSVIRCRYAQISGIRAALDGATAIKYATTDLVVSRIGTNLALCFFHAVEAQGMCGVPLGLFDLAEIQGLWRELQACAPVTEPLSYVFQVLSASSPRQLLLSWPPPTSYHACDLAKLVQKATIQPHAHCTERLHATHTLLGAHGRAIDSVLVPCGSVVLACFSLRASSSAPSAPAALEATSIPAQPPSRPPASVPKPMARPVSPEPSTLAVATAAAAAVTAAAASSTKCCTSCGRSDSPEWRRGPSGHKTLCNACGLRYARSLTQKHKRTKDGTTLTIEATGDPQHVPPSRGSGGGSRPGAHRRGKLRRSGGPLERPSAPADTSRDFDRRLANVLTSMQHDARFAPPTQLGPMADMTSGRTTTLSAPPATTSVPADVTPSLSLPLSSTTPASHPGAPAALPTQARPAPSSVATAAALLPVVLSYPLPSLPLSDPSVSSHTPSACTSTSSSHSASSVPSLFPTPPGPNLSATPSTATASVSMSTGPSTVPMDSVAAAAALSTLQGPACPSLTTPTAAAASVRPSTSFPLSTAEETVLP</sequence>
<dbReference type="InterPro" id="IPR000679">
    <property type="entry name" value="Znf_GATA"/>
</dbReference>
<evidence type="ECO:0000256" key="2">
    <source>
        <dbReference type="ARBA" id="ARBA00022771"/>
    </source>
</evidence>
<dbReference type="PROSITE" id="PS00344">
    <property type="entry name" value="GATA_ZN_FINGER_1"/>
    <property type="match status" value="1"/>
</dbReference>
<feature type="compositionally biased region" description="Low complexity" evidence="7">
    <location>
        <begin position="489"/>
        <end position="518"/>
    </location>
</feature>
<feature type="region of interest" description="Disordered" evidence="7">
    <location>
        <begin position="466"/>
        <end position="532"/>
    </location>
</feature>
<dbReference type="PROSITE" id="PS50114">
    <property type="entry name" value="GATA_ZN_FINGER_2"/>
    <property type="match status" value="1"/>
</dbReference>